<organism evidence="10 11">
    <name type="scientific">Bradyrhizobium algeriense</name>
    <dbReference type="NCBI Taxonomy" id="634784"/>
    <lineage>
        <taxon>Bacteria</taxon>
        <taxon>Pseudomonadati</taxon>
        <taxon>Pseudomonadota</taxon>
        <taxon>Alphaproteobacteria</taxon>
        <taxon>Hyphomicrobiales</taxon>
        <taxon>Nitrobacteraceae</taxon>
        <taxon>Bradyrhizobium</taxon>
    </lineage>
</organism>
<keyword evidence="3" id="KW-1003">Cell membrane</keyword>
<dbReference type="EMBL" id="JAZHRV010000001">
    <property type="protein sequence ID" value="MEH2558066.1"/>
    <property type="molecule type" value="Genomic_DNA"/>
</dbReference>
<evidence type="ECO:0000259" key="9">
    <source>
        <dbReference type="PROSITE" id="PS50893"/>
    </source>
</evidence>
<dbReference type="PROSITE" id="PS00211">
    <property type="entry name" value="ABC_TRANSPORTER_1"/>
    <property type="match status" value="1"/>
</dbReference>
<name>A0ABU8BIW7_9BRAD</name>
<dbReference type="InterPro" id="IPR017871">
    <property type="entry name" value="ABC_transporter-like_CS"/>
</dbReference>
<dbReference type="InterPro" id="IPR027417">
    <property type="entry name" value="P-loop_NTPase"/>
</dbReference>
<reference evidence="10 11" key="1">
    <citation type="submission" date="2024-02" db="EMBL/GenBank/DDBJ databases">
        <title>Adaptive strategies in a cosmopolitan and abundant soil bacterium.</title>
        <authorList>
            <person name="Carini P."/>
        </authorList>
    </citation>
    <scope>NUCLEOTIDE SEQUENCE [LARGE SCALE GENOMIC DNA]</scope>
    <source>
        <strain evidence="10 11">AZCC 1608</strain>
    </source>
</reference>
<keyword evidence="4" id="KW-0547">Nucleotide-binding</keyword>
<dbReference type="SUPFAM" id="SSF52540">
    <property type="entry name" value="P-loop containing nucleoside triphosphate hydrolases"/>
    <property type="match status" value="1"/>
</dbReference>
<evidence type="ECO:0000256" key="1">
    <source>
        <dbReference type="ARBA" id="ARBA00005417"/>
    </source>
</evidence>
<dbReference type="InterPro" id="IPR012693">
    <property type="entry name" value="ABC_transpr_PhnC"/>
</dbReference>
<keyword evidence="6" id="KW-1278">Translocase</keyword>
<evidence type="ECO:0000256" key="4">
    <source>
        <dbReference type="ARBA" id="ARBA00022741"/>
    </source>
</evidence>
<keyword evidence="7" id="KW-0472">Membrane</keyword>
<protein>
    <submittedName>
        <fullName evidence="10">Phosphonate transport system ATP-binding protein</fullName>
    </submittedName>
</protein>
<dbReference type="InterPro" id="IPR003439">
    <property type="entry name" value="ABC_transporter-like_ATP-bd"/>
</dbReference>
<dbReference type="Pfam" id="PF00005">
    <property type="entry name" value="ABC_tran"/>
    <property type="match status" value="1"/>
</dbReference>
<evidence type="ECO:0000313" key="11">
    <source>
        <dbReference type="Proteomes" id="UP001364224"/>
    </source>
</evidence>
<evidence type="ECO:0000256" key="5">
    <source>
        <dbReference type="ARBA" id="ARBA00022840"/>
    </source>
</evidence>
<comment type="similarity">
    <text evidence="1">Belongs to the ABC transporter superfamily.</text>
</comment>
<evidence type="ECO:0000256" key="3">
    <source>
        <dbReference type="ARBA" id="ARBA00022475"/>
    </source>
</evidence>
<dbReference type="RefSeq" id="WP_334484881.1">
    <property type="nucleotide sequence ID" value="NZ_JAZHRV010000001.1"/>
</dbReference>
<dbReference type="GO" id="GO:0005524">
    <property type="term" value="F:ATP binding"/>
    <property type="evidence" value="ECO:0007669"/>
    <property type="project" value="UniProtKB-KW"/>
</dbReference>
<keyword evidence="2" id="KW-0813">Transport</keyword>
<dbReference type="InterPro" id="IPR003593">
    <property type="entry name" value="AAA+_ATPase"/>
</dbReference>
<evidence type="ECO:0000256" key="7">
    <source>
        <dbReference type="ARBA" id="ARBA00023136"/>
    </source>
</evidence>
<dbReference type="PANTHER" id="PTHR43166">
    <property type="entry name" value="AMINO ACID IMPORT ATP-BINDING PROTEIN"/>
    <property type="match status" value="1"/>
</dbReference>
<dbReference type="CDD" id="cd03256">
    <property type="entry name" value="ABC_PhnC_transporter"/>
    <property type="match status" value="1"/>
</dbReference>
<feature type="domain" description="ABC transporter" evidence="9">
    <location>
        <begin position="2"/>
        <end position="243"/>
    </location>
</feature>
<dbReference type="Proteomes" id="UP001364224">
    <property type="component" value="Unassembled WGS sequence"/>
</dbReference>
<comment type="function">
    <text evidence="8">Involved in beta-(1--&gt;2)glucan export. Transmembrane domains (TMD) form a pore in the inner membrane and the ATP-binding domain (NBD) is responsible for energy generation.</text>
</comment>
<evidence type="ECO:0000256" key="6">
    <source>
        <dbReference type="ARBA" id="ARBA00022967"/>
    </source>
</evidence>
<evidence type="ECO:0000256" key="2">
    <source>
        <dbReference type="ARBA" id="ARBA00022448"/>
    </source>
</evidence>
<dbReference type="SMART" id="SM00382">
    <property type="entry name" value="AAA"/>
    <property type="match status" value="1"/>
</dbReference>
<proteinExistence type="inferred from homology"/>
<comment type="caution">
    <text evidence="10">The sequence shown here is derived from an EMBL/GenBank/DDBJ whole genome shotgun (WGS) entry which is preliminary data.</text>
</comment>
<gene>
    <name evidence="10" type="ORF">V1286_005595</name>
</gene>
<sequence length="273" mass="29125">MIKIAGLKKSYGGKPVLQGIDLEVKSGEFLVVLGPSGAGKSTMLRCINGLTPPDAGQIVIDGTIFDSKRAAGGRLRPVAMIFQHHNLVKRLTVLKNILVGRMAGMSSILSALQIFPTKDVEIAMECLQRVELTHKAMARADQLSGGEQQRIGIARALAQRPAVILCDEPVASLDPKTSRVVLAYLKAICKEEGIAVICNLHQVDYAVEFGERIVGLSGGKVVFDDTPDHLTVDVVHQIYPGLEDPGVARVLRPNAGPRLVSNSLDPIALAASA</sequence>
<dbReference type="PANTHER" id="PTHR43166:SF6">
    <property type="entry name" value="PHOSPHONATES IMPORT ATP-BINDING PROTEIN PHNC"/>
    <property type="match status" value="1"/>
</dbReference>
<keyword evidence="11" id="KW-1185">Reference proteome</keyword>
<dbReference type="PROSITE" id="PS50893">
    <property type="entry name" value="ABC_TRANSPORTER_2"/>
    <property type="match status" value="1"/>
</dbReference>
<evidence type="ECO:0000313" key="10">
    <source>
        <dbReference type="EMBL" id="MEH2558066.1"/>
    </source>
</evidence>
<evidence type="ECO:0000256" key="8">
    <source>
        <dbReference type="ARBA" id="ARBA00024722"/>
    </source>
</evidence>
<dbReference type="Gene3D" id="3.40.50.300">
    <property type="entry name" value="P-loop containing nucleotide triphosphate hydrolases"/>
    <property type="match status" value="1"/>
</dbReference>
<keyword evidence="5 10" id="KW-0067">ATP-binding</keyword>
<accession>A0ABU8BIW7</accession>
<dbReference type="InterPro" id="IPR050086">
    <property type="entry name" value="MetN_ABC_transporter-like"/>
</dbReference>
<dbReference type="NCBIfam" id="TIGR02315">
    <property type="entry name" value="ABC_phnC"/>
    <property type="match status" value="1"/>
</dbReference>